<dbReference type="Gene3D" id="3.10.450.50">
    <property type="match status" value="1"/>
</dbReference>
<dbReference type="Pfam" id="PF14534">
    <property type="entry name" value="DUF4440"/>
    <property type="match status" value="1"/>
</dbReference>
<dbReference type="SUPFAM" id="SSF54427">
    <property type="entry name" value="NTF2-like"/>
    <property type="match status" value="1"/>
</dbReference>
<gene>
    <name evidence="2" type="ORF">BACCIP111883_02016</name>
</gene>
<sequence length="119" mass="13981">MNHEQALHAYIEATNTHDFTQVEKHLHPNAVYWFTRETCTTISEIRSFFEKTWDTIKDEKYSAENVEWIVAETQTAVCLYTYRYEGYLNGEFVSGSGRATNVFVKEAGNWLLKHEHLSR</sequence>
<proteinExistence type="predicted"/>
<comment type="caution">
    <text evidence="2">The sequence shown here is derived from an EMBL/GenBank/DDBJ whole genome shotgun (WGS) entry which is preliminary data.</text>
</comment>
<accession>A0ABN8A954</accession>
<reference evidence="2 3" key="1">
    <citation type="submission" date="2021-10" db="EMBL/GenBank/DDBJ databases">
        <authorList>
            <person name="Criscuolo A."/>
        </authorList>
    </citation>
    <scope>NUCLEOTIDE SEQUENCE [LARGE SCALE GENOMIC DNA]</scope>
    <source>
        <strain evidence="3">CIP 111883</strain>
    </source>
</reference>
<dbReference type="RefSeq" id="WP_230501144.1">
    <property type="nucleotide sequence ID" value="NZ_CAKJTJ010000009.1"/>
</dbReference>
<dbReference type="EMBL" id="CAKJTJ010000009">
    <property type="protein sequence ID" value="CAG9621244.1"/>
    <property type="molecule type" value="Genomic_DNA"/>
</dbReference>
<dbReference type="InterPro" id="IPR032710">
    <property type="entry name" value="NTF2-like_dom_sf"/>
</dbReference>
<keyword evidence="3" id="KW-1185">Reference proteome</keyword>
<protein>
    <recommendedName>
        <fullName evidence="1">DUF4440 domain-containing protein</fullName>
    </recommendedName>
</protein>
<organism evidence="2 3">
    <name type="scientific">Sutcliffiella rhizosphaerae</name>
    <dbReference type="NCBI Taxonomy" id="2880967"/>
    <lineage>
        <taxon>Bacteria</taxon>
        <taxon>Bacillati</taxon>
        <taxon>Bacillota</taxon>
        <taxon>Bacilli</taxon>
        <taxon>Bacillales</taxon>
        <taxon>Bacillaceae</taxon>
        <taxon>Sutcliffiella</taxon>
    </lineage>
</organism>
<dbReference type="InterPro" id="IPR027843">
    <property type="entry name" value="DUF4440"/>
</dbReference>
<dbReference type="Proteomes" id="UP000789833">
    <property type="component" value="Unassembled WGS sequence"/>
</dbReference>
<evidence type="ECO:0000259" key="1">
    <source>
        <dbReference type="Pfam" id="PF14534"/>
    </source>
</evidence>
<feature type="domain" description="DUF4440" evidence="1">
    <location>
        <begin position="6"/>
        <end position="112"/>
    </location>
</feature>
<evidence type="ECO:0000313" key="2">
    <source>
        <dbReference type="EMBL" id="CAG9621244.1"/>
    </source>
</evidence>
<evidence type="ECO:0000313" key="3">
    <source>
        <dbReference type="Proteomes" id="UP000789833"/>
    </source>
</evidence>
<name>A0ABN8A954_9BACI</name>